<dbReference type="EMBL" id="GBRH01246555">
    <property type="protein sequence ID" value="JAD51340.1"/>
    <property type="molecule type" value="Transcribed_RNA"/>
</dbReference>
<sequence length="45" mass="4994">MAPPRHLPSSPACKAPPYLSWSLPSPRLCPAAVRTSELDKRHWQG</sequence>
<reference evidence="1" key="1">
    <citation type="submission" date="2014-09" db="EMBL/GenBank/DDBJ databases">
        <authorList>
            <person name="Magalhaes I.L.F."/>
            <person name="Oliveira U."/>
            <person name="Santos F.R."/>
            <person name="Vidigal T.H.D.A."/>
            <person name="Brescovit A.D."/>
            <person name="Santos A.J."/>
        </authorList>
    </citation>
    <scope>NUCLEOTIDE SEQUENCE</scope>
    <source>
        <tissue evidence="1">Shoot tissue taken approximately 20 cm above the soil surface</tissue>
    </source>
</reference>
<organism evidence="1">
    <name type="scientific">Arundo donax</name>
    <name type="common">Giant reed</name>
    <name type="synonym">Donax arundinaceus</name>
    <dbReference type="NCBI Taxonomy" id="35708"/>
    <lineage>
        <taxon>Eukaryota</taxon>
        <taxon>Viridiplantae</taxon>
        <taxon>Streptophyta</taxon>
        <taxon>Embryophyta</taxon>
        <taxon>Tracheophyta</taxon>
        <taxon>Spermatophyta</taxon>
        <taxon>Magnoliopsida</taxon>
        <taxon>Liliopsida</taxon>
        <taxon>Poales</taxon>
        <taxon>Poaceae</taxon>
        <taxon>PACMAD clade</taxon>
        <taxon>Arundinoideae</taxon>
        <taxon>Arundineae</taxon>
        <taxon>Arundo</taxon>
    </lineage>
</organism>
<reference evidence="1" key="2">
    <citation type="journal article" date="2015" name="Data Brief">
        <title>Shoot transcriptome of the giant reed, Arundo donax.</title>
        <authorList>
            <person name="Barrero R.A."/>
            <person name="Guerrero F.D."/>
            <person name="Moolhuijzen P."/>
            <person name="Goolsby J.A."/>
            <person name="Tidwell J."/>
            <person name="Bellgard S.E."/>
            <person name="Bellgard M.I."/>
        </authorList>
    </citation>
    <scope>NUCLEOTIDE SEQUENCE</scope>
    <source>
        <tissue evidence="1">Shoot tissue taken approximately 20 cm above the soil surface</tissue>
    </source>
</reference>
<evidence type="ECO:0000313" key="1">
    <source>
        <dbReference type="EMBL" id="JAD51340.1"/>
    </source>
</evidence>
<proteinExistence type="predicted"/>
<protein>
    <submittedName>
        <fullName evidence="1">Uncharacterized protein</fullName>
    </submittedName>
</protein>
<dbReference type="AlphaFoldDB" id="A0A0A9AQZ1"/>
<name>A0A0A9AQZ1_ARUDO</name>
<accession>A0A0A9AQZ1</accession>